<dbReference type="EMBL" id="CP120983">
    <property type="protein sequence ID" value="WLQ66627.1"/>
    <property type="molecule type" value="Genomic_DNA"/>
</dbReference>
<reference evidence="1 2" key="1">
    <citation type="submission" date="2023-03" db="EMBL/GenBank/DDBJ databases">
        <title>Isolation and description of six Streptomyces strains from soil environments, able to metabolize different microbial glucans.</title>
        <authorList>
            <person name="Widen T."/>
            <person name="Larsbrink J."/>
        </authorList>
    </citation>
    <scope>NUCLEOTIDE SEQUENCE [LARGE SCALE GENOMIC DNA]</scope>
    <source>
        <strain evidence="1 2">Alt3</strain>
    </source>
</reference>
<gene>
    <name evidence="1" type="ORF">P8A20_24985</name>
</gene>
<proteinExistence type="predicted"/>
<dbReference type="Proteomes" id="UP001224433">
    <property type="component" value="Chromosome"/>
</dbReference>
<accession>A0ABY9JKU6</accession>
<dbReference type="RefSeq" id="WP_109879039.1">
    <property type="nucleotide sequence ID" value="NZ_CP120983.1"/>
</dbReference>
<name>A0ABY9JKU6_9ACTN</name>
<evidence type="ECO:0000313" key="1">
    <source>
        <dbReference type="EMBL" id="WLQ66627.1"/>
    </source>
</evidence>
<evidence type="ECO:0000313" key="2">
    <source>
        <dbReference type="Proteomes" id="UP001224433"/>
    </source>
</evidence>
<protein>
    <submittedName>
        <fullName evidence="1">Uncharacterized protein</fullName>
    </submittedName>
</protein>
<sequence>MPLALADRLTEYLDRAAYVYQWPLYAPPEPWSPEPARPRKAPAWMEAERRASLRWRTDEIRITPDPIVRLGVARREVLDHRLAHLEAHGRTPRVCLYSLNPLRERPAPSFAAPRAYATDEGWRIGADLCIADRLRKTDPMHRPGWRWVLHLVHAGHIDGVVALAHTDISPHLDEYELQLDLMAHYGGFVALVTPESAGAKRRVTPPAKAPELTYGVPVGEVRSARRNSAARHILSHCSQLGGA</sequence>
<organism evidence="1 2">
    <name type="scientific">Streptomyces glycanivorans</name>
    <dbReference type="NCBI Taxonomy" id="3033808"/>
    <lineage>
        <taxon>Bacteria</taxon>
        <taxon>Bacillati</taxon>
        <taxon>Actinomycetota</taxon>
        <taxon>Actinomycetes</taxon>
        <taxon>Kitasatosporales</taxon>
        <taxon>Streptomycetaceae</taxon>
        <taxon>Streptomyces</taxon>
    </lineage>
</organism>
<keyword evidence="2" id="KW-1185">Reference proteome</keyword>